<dbReference type="Pfam" id="PF08668">
    <property type="entry name" value="HDOD"/>
    <property type="match status" value="1"/>
</dbReference>
<feature type="domain" description="HDOD" evidence="2">
    <location>
        <begin position="184"/>
        <end position="360"/>
    </location>
</feature>
<evidence type="ECO:0000313" key="4">
    <source>
        <dbReference type="Proteomes" id="UP000755551"/>
    </source>
</evidence>
<dbReference type="PANTHER" id="PTHR33525:SF4">
    <property type="entry name" value="CYCLIC DI-GMP PHOSPHODIESTERASE CDGJ"/>
    <property type="match status" value="1"/>
</dbReference>
<dbReference type="RefSeq" id="WP_217334838.1">
    <property type="nucleotide sequence ID" value="NZ_JAHQZT010000009.1"/>
</dbReference>
<feature type="compositionally biased region" description="Basic and acidic residues" evidence="1">
    <location>
        <begin position="1"/>
        <end position="17"/>
    </location>
</feature>
<evidence type="ECO:0000259" key="2">
    <source>
        <dbReference type="PROSITE" id="PS51833"/>
    </source>
</evidence>
<evidence type="ECO:0000313" key="3">
    <source>
        <dbReference type="EMBL" id="MBV0933417.1"/>
    </source>
</evidence>
<sequence>MNDLWKRARRQPEREGNAESGWMGLSGPAMVELVNRADSIRFEAGENLLEQHPDMLHQLVLVRRGALKLSGLTTPALTLEAGAVLNRLSAQGMAATDLTLGAVTPGQLLVLSSTAFDQLHETTQAALLAWGHSFAARLSAQLLEANRSLQQRCQQLSDLAWREGRLLAAGLESTELMFNVIGRMPRLPVSSLELLQRLLDEDSTRAQVVDLVREDPAMTATLLKVINSPAYGFERDITDLSHAITLLGFEGVYQIIMAETLRKSLPDSDTFRHSHERSVMLSYIAFALAQLTGRGRPAELATIALLQDIGRVVLALMQRQQPACRELIRRVPVGVPGAGLLQAWSLPEPVWQVVALQHYPARVPPSRLPRQWCSAVALLHVAQWLLDGQQSRTTHAPYIDLYLEQLGVSSQSFEQLWQQLVPLLRQRRNALPATLRTWIV</sequence>
<feature type="region of interest" description="Disordered" evidence="1">
    <location>
        <begin position="1"/>
        <end position="23"/>
    </location>
</feature>
<organism evidence="3 4">
    <name type="scientific">Marinobacterium weihaiense</name>
    <dbReference type="NCBI Taxonomy" id="2851016"/>
    <lineage>
        <taxon>Bacteria</taxon>
        <taxon>Pseudomonadati</taxon>
        <taxon>Pseudomonadota</taxon>
        <taxon>Gammaproteobacteria</taxon>
        <taxon>Oceanospirillales</taxon>
        <taxon>Oceanospirillaceae</taxon>
        <taxon>Marinobacterium</taxon>
    </lineage>
</organism>
<gene>
    <name evidence="3" type="ORF">KTN04_08720</name>
</gene>
<keyword evidence="4" id="KW-1185">Reference proteome</keyword>
<dbReference type="PROSITE" id="PS51833">
    <property type="entry name" value="HDOD"/>
    <property type="match status" value="1"/>
</dbReference>
<comment type="caution">
    <text evidence="3">The sequence shown here is derived from an EMBL/GenBank/DDBJ whole genome shotgun (WGS) entry which is preliminary data.</text>
</comment>
<dbReference type="InterPro" id="IPR052340">
    <property type="entry name" value="RNase_Y/CdgJ"/>
</dbReference>
<dbReference type="PANTHER" id="PTHR33525">
    <property type="match status" value="1"/>
</dbReference>
<protein>
    <submittedName>
        <fullName evidence="3">HDOD domain-containing protein</fullName>
    </submittedName>
</protein>
<proteinExistence type="predicted"/>
<dbReference type="EMBL" id="JAHQZT010000009">
    <property type="protein sequence ID" value="MBV0933417.1"/>
    <property type="molecule type" value="Genomic_DNA"/>
</dbReference>
<name>A0ABS6MAV2_9GAMM</name>
<dbReference type="Proteomes" id="UP000755551">
    <property type="component" value="Unassembled WGS sequence"/>
</dbReference>
<evidence type="ECO:0000256" key="1">
    <source>
        <dbReference type="SAM" id="MobiDB-lite"/>
    </source>
</evidence>
<reference evidence="3 4" key="1">
    <citation type="submission" date="2021-06" db="EMBL/GenBank/DDBJ databases">
        <title>Bacterium isolated from marine sediment.</title>
        <authorList>
            <person name="Zhu K.-L."/>
            <person name="Du Z.-J."/>
            <person name="Liang Q.-Y."/>
        </authorList>
    </citation>
    <scope>NUCLEOTIDE SEQUENCE [LARGE SCALE GENOMIC DNA]</scope>
    <source>
        <strain evidence="3 4">A346</strain>
    </source>
</reference>
<dbReference type="InterPro" id="IPR013976">
    <property type="entry name" value="HDOD"/>
</dbReference>
<accession>A0ABS6MAV2</accession>